<reference evidence="2" key="1">
    <citation type="journal article" date="2023" name="Mol. Phylogenet. Evol.">
        <title>Genome-scale phylogeny and comparative genomics of the fungal order Sordariales.</title>
        <authorList>
            <person name="Hensen N."/>
            <person name="Bonometti L."/>
            <person name="Westerberg I."/>
            <person name="Brannstrom I.O."/>
            <person name="Guillou S."/>
            <person name="Cros-Aarteil S."/>
            <person name="Calhoun S."/>
            <person name="Haridas S."/>
            <person name="Kuo A."/>
            <person name="Mondo S."/>
            <person name="Pangilinan J."/>
            <person name="Riley R."/>
            <person name="LaButti K."/>
            <person name="Andreopoulos B."/>
            <person name="Lipzen A."/>
            <person name="Chen C."/>
            <person name="Yan M."/>
            <person name="Daum C."/>
            <person name="Ng V."/>
            <person name="Clum A."/>
            <person name="Steindorff A."/>
            <person name="Ohm R.A."/>
            <person name="Martin F."/>
            <person name="Silar P."/>
            <person name="Natvig D.O."/>
            <person name="Lalanne C."/>
            <person name="Gautier V."/>
            <person name="Ament-Velasquez S.L."/>
            <person name="Kruys A."/>
            <person name="Hutchinson M.I."/>
            <person name="Powell A.J."/>
            <person name="Barry K."/>
            <person name="Miller A.N."/>
            <person name="Grigoriev I.V."/>
            <person name="Debuchy R."/>
            <person name="Gladieux P."/>
            <person name="Hiltunen Thoren M."/>
            <person name="Johannesson H."/>
        </authorList>
    </citation>
    <scope>NUCLEOTIDE SEQUENCE</scope>
    <source>
        <strain evidence="2">CBS 359.72</strain>
    </source>
</reference>
<comment type="caution">
    <text evidence="2">The sequence shown here is derived from an EMBL/GenBank/DDBJ whole genome shotgun (WGS) entry which is preliminary data.</text>
</comment>
<evidence type="ECO:0008006" key="4">
    <source>
        <dbReference type="Google" id="ProtNLM"/>
    </source>
</evidence>
<gene>
    <name evidence="2" type="ORF">C7999DRAFT_33006</name>
</gene>
<evidence type="ECO:0000313" key="2">
    <source>
        <dbReference type="EMBL" id="KAK4246574.1"/>
    </source>
</evidence>
<accession>A0AAN7HP10</accession>
<evidence type="ECO:0000313" key="3">
    <source>
        <dbReference type="Proteomes" id="UP001303647"/>
    </source>
</evidence>
<dbReference type="EMBL" id="MU857671">
    <property type="protein sequence ID" value="KAK4246574.1"/>
    <property type="molecule type" value="Genomic_DNA"/>
</dbReference>
<proteinExistence type="predicted"/>
<feature type="chain" id="PRO_5042837867" description="Secreted protein" evidence="1">
    <location>
        <begin position="17"/>
        <end position="167"/>
    </location>
</feature>
<dbReference type="Proteomes" id="UP001303647">
    <property type="component" value="Unassembled WGS sequence"/>
</dbReference>
<keyword evidence="1" id="KW-0732">Signal</keyword>
<organism evidence="2 3">
    <name type="scientific">Corynascus novoguineensis</name>
    <dbReference type="NCBI Taxonomy" id="1126955"/>
    <lineage>
        <taxon>Eukaryota</taxon>
        <taxon>Fungi</taxon>
        <taxon>Dikarya</taxon>
        <taxon>Ascomycota</taxon>
        <taxon>Pezizomycotina</taxon>
        <taxon>Sordariomycetes</taxon>
        <taxon>Sordariomycetidae</taxon>
        <taxon>Sordariales</taxon>
        <taxon>Chaetomiaceae</taxon>
        <taxon>Corynascus</taxon>
    </lineage>
</organism>
<sequence>MHFSHYVLGLVASASAIDVYFHNSGDCSGAAAVCTNLNPNDCCTGNSPTLAYRGVPTNWHINAQGYSGGGCGSPKWLADLNGRTWVCMTVNSRDNYTGSRYWFVSRRRAEENTCKESVKPDTLVLADGITKYDIVGLDDAKVDELLAIAGSGVGPEGMPEELQVRRK</sequence>
<dbReference type="AlphaFoldDB" id="A0AAN7HP10"/>
<keyword evidence="3" id="KW-1185">Reference proteome</keyword>
<protein>
    <recommendedName>
        <fullName evidence="4">Secreted protein</fullName>
    </recommendedName>
</protein>
<feature type="signal peptide" evidence="1">
    <location>
        <begin position="1"/>
        <end position="16"/>
    </location>
</feature>
<evidence type="ECO:0000256" key="1">
    <source>
        <dbReference type="SAM" id="SignalP"/>
    </source>
</evidence>
<name>A0AAN7HP10_9PEZI</name>
<reference evidence="2" key="2">
    <citation type="submission" date="2023-05" db="EMBL/GenBank/DDBJ databases">
        <authorList>
            <consortium name="Lawrence Berkeley National Laboratory"/>
            <person name="Steindorff A."/>
            <person name="Hensen N."/>
            <person name="Bonometti L."/>
            <person name="Westerberg I."/>
            <person name="Brannstrom I.O."/>
            <person name="Guillou S."/>
            <person name="Cros-Aarteil S."/>
            <person name="Calhoun S."/>
            <person name="Haridas S."/>
            <person name="Kuo A."/>
            <person name="Mondo S."/>
            <person name="Pangilinan J."/>
            <person name="Riley R."/>
            <person name="Labutti K."/>
            <person name="Andreopoulos B."/>
            <person name="Lipzen A."/>
            <person name="Chen C."/>
            <person name="Yanf M."/>
            <person name="Daum C."/>
            <person name="Ng V."/>
            <person name="Clum A."/>
            <person name="Ohm R."/>
            <person name="Martin F."/>
            <person name="Silar P."/>
            <person name="Natvig D."/>
            <person name="Lalanne C."/>
            <person name="Gautier V."/>
            <person name="Ament-Velasquez S.L."/>
            <person name="Kruys A."/>
            <person name="Hutchinson M.I."/>
            <person name="Powell A.J."/>
            <person name="Barry K."/>
            <person name="Miller A.N."/>
            <person name="Grigoriev I.V."/>
            <person name="Debuchy R."/>
            <person name="Gladieux P."/>
            <person name="Thoren M.H."/>
            <person name="Johannesson H."/>
        </authorList>
    </citation>
    <scope>NUCLEOTIDE SEQUENCE</scope>
    <source>
        <strain evidence="2">CBS 359.72</strain>
    </source>
</reference>